<comment type="caution">
    <text evidence="1">The sequence shown here is derived from an EMBL/GenBank/DDBJ whole genome shotgun (WGS) entry which is preliminary data.</text>
</comment>
<dbReference type="EMBL" id="LLXU01000126">
    <property type="protein sequence ID" value="KRG38037.1"/>
    <property type="molecule type" value="Genomic_DNA"/>
</dbReference>
<organism evidence="1 2">
    <name type="scientific">Stenotrophomonas panacihumi</name>
    <dbReference type="NCBI Taxonomy" id="676599"/>
    <lineage>
        <taxon>Bacteria</taxon>
        <taxon>Pseudomonadati</taxon>
        <taxon>Pseudomonadota</taxon>
        <taxon>Gammaproteobacteria</taxon>
        <taxon>Lysobacterales</taxon>
        <taxon>Lysobacteraceae</taxon>
        <taxon>Stenotrophomonas</taxon>
    </lineage>
</organism>
<dbReference type="AlphaFoldDB" id="A0A0Q9ZYP0"/>
<accession>A0A0Q9ZYP0</accession>
<dbReference type="OrthoDB" id="5988281at2"/>
<evidence type="ECO:0000313" key="1">
    <source>
        <dbReference type="EMBL" id="KRG38037.1"/>
    </source>
</evidence>
<dbReference type="RefSeq" id="WP_057648903.1">
    <property type="nucleotide sequence ID" value="NZ_LLXU01000126.1"/>
</dbReference>
<gene>
    <name evidence="1" type="ORF">ARC20_15470</name>
</gene>
<reference evidence="1 2" key="1">
    <citation type="submission" date="2015-10" db="EMBL/GenBank/DDBJ databases">
        <title>Genome sequencing and analysis of members of genus Stenotrophomonas.</title>
        <authorList>
            <person name="Patil P.P."/>
            <person name="Midha S."/>
            <person name="Patil P.B."/>
        </authorList>
    </citation>
    <scope>NUCLEOTIDE SEQUENCE [LARGE SCALE GENOMIC DNA]</scope>
    <source>
        <strain evidence="1 2">JCM 16536</strain>
    </source>
</reference>
<dbReference type="Proteomes" id="UP000051802">
    <property type="component" value="Unassembled WGS sequence"/>
</dbReference>
<name>A0A0Q9ZYP0_9GAMM</name>
<sequence>MARVLVVGADVRAERALLERLQRLAGLPEGRLSSCRGLDECDLLVVRDTPGLRHAALRMALQRPGMPFWIEHEDGGLVDGHAREDIVLEDRHIERVLCAISTVSPGAAAAHDSECLARGAKAVTRELRRRLRDRQGRTRLVLGNGQDLLLDFGADIVAVPGAPDARELPAWLGTGLDQARLEIPAPPAPENAPRLPLRTLLWQAGQHGDHWRDLDAKLDGGAVVRLSRWPDFRVIARQPEGFRLCSLLLKRPASLRECASMLGLESELVRHFVHSAYLCGYASLQAREGAAAPSPATPRDTGGATMLARVWRSLRQARH</sequence>
<proteinExistence type="predicted"/>
<keyword evidence="2" id="KW-1185">Reference proteome</keyword>
<evidence type="ECO:0000313" key="2">
    <source>
        <dbReference type="Proteomes" id="UP000051802"/>
    </source>
</evidence>
<dbReference type="STRING" id="676599.ARC20_15470"/>
<protein>
    <submittedName>
        <fullName evidence="1">Uncharacterized protein</fullName>
    </submittedName>
</protein>